<dbReference type="AlphaFoldDB" id="A0A3N6RTA8"/>
<dbReference type="PANTHER" id="PTHR48267">
    <property type="entry name" value="CUPREDOXIN SUPERFAMILY PROTEIN"/>
    <property type="match status" value="1"/>
</dbReference>
<dbReference type="Proteomes" id="UP000269154">
    <property type="component" value="Unassembled WGS sequence"/>
</dbReference>
<accession>A0A3N6RTA8</accession>
<proteinExistence type="inferred from homology"/>
<evidence type="ECO:0000313" key="6">
    <source>
        <dbReference type="Proteomes" id="UP000269154"/>
    </source>
</evidence>
<keyword evidence="2" id="KW-0479">Metal-binding</keyword>
<dbReference type="InterPro" id="IPR045087">
    <property type="entry name" value="Cu-oxidase_fam"/>
</dbReference>
<dbReference type="InterPro" id="IPR002355">
    <property type="entry name" value="Cu_oxidase_Cu_BS"/>
</dbReference>
<dbReference type="SUPFAM" id="SSF49503">
    <property type="entry name" value="Cupredoxins"/>
    <property type="match status" value="1"/>
</dbReference>
<reference evidence="5 6" key="1">
    <citation type="journal article" date="2018" name="ACS Chem. Biol.">
        <title>Ketoreductase domain dysfunction expands chemodiversity: malyngamide biosynthesis in the cyanobacterium Okeania hirsuta.</title>
        <authorList>
            <person name="Moss N.A."/>
            <person name="Leao T."/>
            <person name="Rankin M."/>
            <person name="McCullough T.M."/>
            <person name="Qu P."/>
            <person name="Korobeynikov A."/>
            <person name="Smith J.L."/>
            <person name="Gerwick L."/>
            <person name="Gerwick W.H."/>
        </authorList>
    </citation>
    <scope>NUCLEOTIDE SEQUENCE [LARGE SCALE GENOMIC DNA]</scope>
    <source>
        <strain evidence="5 6">PAB10Feb10-1</strain>
    </source>
</reference>
<dbReference type="Pfam" id="PF07731">
    <property type="entry name" value="Cu-oxidase_2"/>
    <property type="match status" value="1"/>
</dbReference>
<evidence type="ECO:0000259" key="4">
    <source>
        <dbReference type="Pfam" id="PF07731"/>
    </source>
</evidence>
<evidence type="ECO:0000256" key="2">
    <source>
        <dbReference type="ARBA" id="ARBA00022723"/>
    </source>
</evidence>
<dbReference type="PANTHER" id="PTHR48267:SF1">
    <property type="entry name" value="BILIRUBIN OXIDASE"/>
    <property type="match status" value="1"/>
</dbReference>
<name>A0A3N6RTA8_9CYAN</name>
<keyword evidence="3" id="KW-0560">Oxidoreductase</keyword>
<dbReference type="InterPro" id="IPR011706">
    <property type="entry name" value="Cu-oxidase_C"/>
</dbReference>
<dbReference type="EMBL" id="RCBY01000038">
    <property type="protein sequence ID" value="RQH46924.1"/>
    <property type="molecule type" value="Genomic_DNA"/>
</dbReference>
<dbReference type="RefSeq" id="WP_124154538.1">
    <property type="nucleotide sequence ID" value="NZ_CAWOLW010000312.1"/>
</dbReference>
<comment type="similarity">
    <text evidence="1">Belongs to the multicopper oxidase family.</text>
</comment>
<keyword evidence="6" id="KW-1185">Reference proteome</keyword>
<dbReference type="OrthoDB" id="9757546at2"/>
<dbReference type="PROSITE" id="PS00079">
    <property type="entry name" value="MULTICOPPER_OXIDASE1"/>
    <property type="match status" value="1"/>
</dbReference>
<sequence>MSYPGNFINPVDFNKIKELYDANRIDKVSRIGDLEEWHLVNADSNAHVFHIHQLDFVVTEVTVSENLNSKKYNNYDVENCTHLTGILPDGTDGYKCTLESQGYRDVINLPKNSITKIRIPFVNPFITGTFVYHCHILAHEDRGMMNNIQVVNPDGFEISGAAPTK</sequence>
<organism evidence="5 6">
    <name type="scientific">Okeania hirsuta</name>
    <dbReference type="NCBI Taxonomy" id="1458930"/>
    <lineage>
        <taxon>Bacteria</taxon>
        <taxon>Bacillati</taxon>
        <taxon>Cyanobacteriota</taxon>
        <taxon>Cyanophyceae</taxon>
        <taxon>Oscillatoriophycideae</taxon>
        <taxon>Oscillatoriales</taxon>
        <taxon>Microcoleaceae</taxon>
        <taxon>Okeania</taxon>
    </lineage>
</organism>
<gene>
    <name evidence="5" type="ORF">D5R40_09330</name>
</gene>
<dbReference type="GO" id="GO:0005507">
    <property type="term" value="F:copper ion binding"/>
    <property type="evidence" value="ECO:0007669"/>
    <property type="project" value="InterPro"/>
</dbReference>
<evidence type="ECO:0000256" key="1">
    <source>
        <dbReference type="ARBA" id="ARBA00010609"/>
    </source>
</evidence>
<dbReference type="PROSITE" id="PS00080">
    <property type="entry name" value="MULTICOPPER_OXIDASE2"/>
    <property type="match status" value="1"/>
</dbReference>
<dbReference type="InterPro" id="IPR033138">
    <property type="entry name" value="Cu_oxidase_CS"/>
</dbReference>
<feature type="domain" description="Plastocyanin-like" evidence="4">
    <location>
        <begin position="16"/>
        <end position="152"/>
    </location>
</feature>
<comment type="caution">
    <text evidence="5">The sequence shown here is derived from an EMBL/GenBank/DDBJ whole genome shotgun (WGS) entry which is preliminary data.</text>
</comment>
<dbReference type="Gene3D" id="2.60.40.420">
    <property type="entry name" value="Cupredoxins - blue copper proteins"/>
    <property type="match status" value="1"/>
</dbReference>
<protein>
    <recommendedName>
        <fullName evidence="4">Plastocyanin-like domain-containing protein</fullName>
    </recommendedName>
</protein>
<dbReference type="InterPro" id="IPR008972">
    <property type="entry name" value="Cupredoxin"/>
</dbReference>
<evidence type="ECO:0000256" key="3">
    <source>
        <dbReference type="ARBA" id="ARBA00023002"/>
    </source>
</evidence>
<evidence type="ECO:0000313" key="5">
    <source>
        <dbReference type="EMBL" id="RQH46924.1"/>
    </source>
</evidence>
<dbReference type="GO" id="GO:0016491">
    <property type="term" value="F:oxidoreductase activity"/>
    <property type="evidence" value="ECO:0007669"/>
    <property type="project" value="UniProtKB-KW"/>
</dbReference>